<dbReference type="STRING" id="1121455.SAMN02745728_00081"/>
<keyword evidence="8" id="KW-0408">Iron</keyword>
<evidence type="ECO:0000259" key="11">
    <source>
        <dbReference type="PROSITE" id="PS51918"/>
    </source>
</evidence>
<dbReference type="InterPro" id="IPR017896">
    <property type="entry name" value="4Fe4S_Fe-S-bd"/>
</dbReference>
<dbReference type="PIRSF" id="PIRSF000371">
    <property type="entry name" value="PFL_act_enz"/>
    <property type="match status" value="1"/>
</dbReference>
<evidence type="ECO:0000256" key="9">
    <source>
        <dbReference type="ARBA" id="ARBA00023014"/>
    </source>
</evidence>
<dbReference type="SFLD" id="SFLDS00029">
    <property type="entry name" value="Radical_SAM"/>
    <property type="match status" value="1"/>
</dbReference>
<dbReference type="PANTHER" id="PTHR30352">
    <property type="entry name" value="PYRUVATE FORMATE-LYASE-ACTIVATING ENZYME"/>
    <property type="match status" value="1"/>
</dbReference>
<comment type="subunit">
    <text evidence="3">Monomer.</text>
</comment>
<evidence type="ECO:0000256" key="1">
    <source>
        <dbReference type="ARBA" id="ARBA00001966"/>
    </source>
</evidence>
<dbReference type="GO" id="GO:0051539">
    <property type="term" value="F:4 iron, 4 sulfur cluster binding"/>
    <property type="evidence" value="ECO:0007669"/>
    <property type="project" value="UniProtKB-KW"/>
</dbReference>
<dbReference type="InterPro" id="IPR017900">
    <property type="entry name" value="4Fe4S_Fe_S_CS"/>
</dbReference>
<dbReference type="GO" id="GO:0016829">
    <property type="term" value="F:lyase activity"/>
    <property type="evidence" value="ECO:0007669"/>
    <property type="project" value="UniProtKB-KW"/>
</dbReference>
<feature type="domain" description="4Fe-4S ferredoxin-type" evidence="10">
    <location>
        <begin position="82"/>
        <end position="111"/>
    </location>
</feature>
<dbReference type="AlphaFoldDB" id="A0A1M7RRU5"/>
<dbReference type="InterPro" id="IPR040074">
    <property type="entry name" value="BssD/PflA/YjjW"/>
</dbReference>
<organism evidence="12 13">
    <name type="scientific">Desulfovibrio litoralis DSM 11393</name>
    <dbReference type="NCBI Taxonomy" id="1121455"/>
    <lineage>
        <taxon>Bacteria</taxon>
        <taxon>Pseudomonadati</taxon>
        <taxon>Thermodesulfobacteriota</taxon>
        <taxon>Desulfovibrionia</taxon>
        <taxon>Desulfovibrionales</taxon>
        <taxon>Desulfovibrionaceae</taxon>
        <taxon>Desulfovibrio</taxon>
    </lineage>
</organism>
<dbReference type="PANTHER" id="PTHR30352:SF4">
    <property type="entry name" value="PYRUVATE FORMATE-LYASE 2-ACTIVATING ENZYME"/>
    <property type="match status" value="1"/>
</dbReference>
<evidence type="ECO:0000256" key="3">
    <source>
        <dbReference type="ARBA" id="ARBA00011245"/>
    </source>
</evidence>
<dbReference type="NCBIfam" id="TIGR02494">
    <property type="entry name" value="PFLE_PFLC"/>
    <property type="match status" value="1"/>
</dbReference>
<dbReference type="InterPro" id="IPR058240">
    <property type="entry name" value="rSAM_sf"/>
</dbReference>
<keyword evidence="6" id="KW-0479">Metal-binding</keyword>
<dbReference type="InterPro" id="IPR034457">
    <property type="entry name" value="Organic_radical-activating"/>
</dbReference>
<evidence type="ECO:0000256" key="6">
    <source>
        <dbReference type="ARBA" id="ARBA00022723"/>
    </source>
</evidence>
<dbReference type="InterPro" id="IPR007197">
    <property type="entry name" value="rSAM"/>
</dbReference>
<dbReference type="OrthoDB" id="9782387at2"/>
<keyword evidence="13" id="KW-1185">Reference proteome</keyword>
<dbReference type="Proteomes" id="UP000186469">
    <property type="component" value="Unassembled WGS sequence"/>
</dbReference>
<dbReference type="PROSITE" id="PS51379">
    <property type="entry name" value="4FE4S_FER_2"/>
    <property type="match status" value="1"/>
</dbReference>
<keyword evidence="9" id="KW-0411">Iron-sulfur</keyword>
<proteinExistence type="inferred from homology"/>
<dbReference type="Gene3D" id="3.30.70.20">
    <property type="match status" value="1"/>
</dbReference>
<feature type="domain" description="Radical SAM core" evidence="11">
    <location>
        <begin position="19"/>
        <end position="298"/>
    </location>
</feature>
<dbReference type="EMBL" id="FRDI01000002">
    <property type="protein sequence ID" value="SHN48979.1"/>
    <property type="molecule type" value="Genomic_DNA"/>
</dbReference>
<dbReference type="GO" id="GO:0046872">
    <property type="term" value="F:metal ion binding"/>
    <property type="evidence" value="ECO:0007669"/>
    <property type="project" value="UniProtKB-KW"/>
</dbReference>
<dbReference type="PROSITE" id="PS00198">
    <property type="entry name" value="4FE4S_FER_1"/>
    <property type="match status" value="1"/>
</dbReference>
<accession>A0A1M7RRU5</accession>
<comment type="similarity">
    <text evidence="2">Belongs to the organic radical-activating enzymes family.</text>
</comment>
<dbReference type="InterPro" id="IPR001989">
    <property type="entry name" value="Radical_activat_CS"/>
</dbReference>
<keyword evidence="7" id="KW-0560">Oxidoreductase</keyword>
<evidence type="ECO:0000256" key="7">
    <source>
        <dbReference type="ARBA" id="ARBA00023002"/>
    </source>
</evidence>
<evidence type="ECO:0000256" key="8">
    <source>
        <dbReference type="ARBA" id="ARBA00023004"/>
    </source>
</evidence>
<sequence>MLDKNQKGIVFNIQKFSVHDGKGIRTLVFLKGCPLKCKWCSNPESQKLAIEKAYNPMRCLSAEICGRCVQSCSFGTIQNIDGLLFNDFSKCQSCFKCANACPSGAQTVYGEEMTVDQVLRRVEEDGVFYSRSGGGLTLSGGEVLMQPEFVNALLREAKVRHINAVIETCGHYPYKRLAEACQYLQTLIYDIKSLSSEKHKEFTGVGNKLILENFKKVCEDFPNLKILVRTPVVPGFNNTQEDIIAIRNFLPKTPNISYELLEYHRMGEPKYSYLGRNYEMHGKALAPQEMETLKQLII</sequence>
<dbReference type="SUPFAM" id="SSF102114">
    <property type="entry name" value="Radical SAM enzymes"/>
    <property type="match status" value="1"/>
</dbReference>
<keyword evidence="5" id="KW-0949">S-adenosyl-L-methionine</keyword>
<dbReference type="SFLD" id="SFLDG01066">
    <property type="entry name" value="organic_radical-activating_enz"/>
    <property type="match status" value="1"/>
</dbReference>
<comment type="cofactor">
    <cofactor evidence="1">
        <name>[4Fe-4S] cluster</name>
        <dbReference type="ChEBI" id="CHEBI:49883"/>
    </cofactor>
</comment>
<dbReference type="InterPro" id="IPR012839">
    <property type="entry name" value="Organic_radical_activase"/>
</dbReference>
<dbReference type="Gene3D" id="3.20.20.70">
    <property type="entry name" value="Aldolase class I"/>
    <property type="match status" value="1"/>
</dbReference>
<dbReference type="PROSITE" id="PS01087">
    <property type="entry name" value="RADICAL_ACTIVATING"/>
    <property type="match status" value="1"/>
</dbReference>
<name>A0A1M7RRU5_9BACT</name>
<dbReference type="RefSeq" id="WP_072695367.1">
    <property type="nucleotide sequence ID" value="NZ_FRDI01000002.1"/>
</dbReference>
<evidence type="ECO:0000256" key="5">
    <source>
        <dbReference type="ARBA" id="ARBA00022691"/>
    </source>
</evidence>
<evidence type="ECO:0000313" key="13">
    <source>
        <dbReference type="Proteomes" id="UP000186469"/>
    </source>
</evidence>
<reference evidence="12 13" key="1">
    <citation type="submission" date="2016-12" db="EMBL/GenBank/DDBJ databases">
        <authorList>
            <person name="Song W.-J."/>
            <person name="Kurnit D.M."/>
        </authorList>
    </citation>
    <scope>NUCLEOTIDE SEQUENCE [LARGE SCALE GENOMIC DNA]</scope>
    <source>
        <strain evidence="12 13">DSM 11393</strain>
    </source>
</reference>
<dbReference type="GO" id="GO:0016491">
    <property type="term" value="F:oxidoreductase activity"/>
    <property type="evidence" value="ECO:0007669"/>
    <property type="project" value="UniProtKB-KW"/>
</dbReference>
<keyword evidence="12" id="KW-0456">Lyase</keyword>
<evidence type="ECO:0000256" key="2">
    <source>
        <dbReference type="ARBA" id="ARBA00009777"/>
    </source>
</evidence>
<protein>
    <submittedName>
        <fullName evidence="12">Pyruvate formate lyase activating enzyme</fullName>
    </submittedName>
</protein>
<dbReference type="SUPFAM" id="SSF54862">
    <property type="entry name" value="4Fe-4S ferredoxins"/>
    <property type="match status" value="1"/>
</dbReference>
<evidence type="ECO:0000313" key="12">
    <source>
        <dbReference type="EMBL" id="SHN48979.1"/>
    </source>
</evidence>
<dbReference type="Pfam" id="PF04055">
    <property type="entry name" value="Radical_SAM"/>
    <property type="match status" value="1"/>
</dbReference>
<evidence type="ECO:0000256" key="4">
    <source>
        <dbReference type="ARBA" id="ARBA00022485"/>
    </source>
</evidence>
<keyword evidence="12" id="KW-0670">Pyruvate</keyword>
<dbReference type="SFLD" id="SFLDG01118">
    <property type="entry name" value="activating_enzymes__group_2"/>
    <property type="match status" value="1"/>
</dbReference>
<evidence type="ECO:0000259" key="10">
    <source>
        <dbReference type="PROSITE" id="PS51379"/>
    </source>
</evidence>
<dbReference type="InterPro" id="IPR013785">
    <property type="entry name" value="Aldolase_TIM"/>
</dbReference>
<keyword evidence="4" id="KW-0004">4Fe-4S</keyword>
<gene>
    <name evidence="12" type="ORF">SAMN02745728_00081</name>
</gene>
<dbReference type="PROSITE" id="PS51918">
    <property type="entry name" value="RADICAL_SAM"/>
    <property type="match status" value="1"/>
</dbReference>